<comment type="caution">
    <text evidence="13">The sequence shown here is derived from an EMBL/GenBank/DDBJ whole genome shotgun (WGS) entry which is preliminary data.</text>
</comment>
<feature type="domain" description="DNA helicase DnaB-like N-terminal" evidence="12">
    <location>
        <begin position="4"/>
        <end position="104"/>
    </location>
</feature>
<feature type="non-terminal residue" evidence="13">
    <location>
        <position position="204"/>
    </location>
</feature>
<keyword evidence="3" id="KW-0235">DNA replication</keyword>
<evidence type="ECO:0000256" key="7">
    <source>
        <dbReference type="ARBA" id="ARBA00022840"/>
    </source>
</evidence>
<reference evidence="13" key="1">
    <citation type="journal article" date="2012" name="Science">
        <title>Fermentation, hydrogen, and sulfur metabolism in multiple uncultivated bacterial phyla.</title>
        <authorList>
            <person name="Wrighton K.C."/>
            <person name="Thomas B.C."/>
            <person name="Sharon I."/>
            <person name="Miller C.S."/>
            <person name="Castelle C.J."/>
            <person name="VerBerkmoes N.C."/>
            <person name="Wilkins M.J."/>
            <person name="Hettich R.L."/>
            <person name="Lipton M.S."/>
            <person name="Williams K.H."/>
            <person name="Long P.E."/>
            <person name="Banfield J.F."/>
        </authorList>
    </citation>
    <scope>NUCLEOTIDE SEQUENCE [LARGE SCALE GENOMIC DNA]</scope>
</reference>
<evidence type="ECO:0000259" key="12">
    <source>
        <dbReference type="Pfam" id="PF00772"/>
    </source>
</evidence>
<keyword evidence="4" id="KW-0547">Nucleotide-binding</keyword>
<sequence length="204" mass="23116">MKIPPHSIDAERWVLGSILLDKDGMVQVSSFLTEGDFYDPNNGLIYGAMIDLFTRNKPIDLLTVREYLDDRHELEKTGGNAYLMELTESIFTSANIYQYAQIVKNKGILRRLIKAGNDILLAGYDEETDLNKLLEKSEQALFTVTQTFIQNKLVHIRDILNLRYEEFAEIHENPDHVNTGLINTGFKNLDGKIGGLKPGDMAIL</sequence>
<dbReference type="Gene3D" id="1.10.860.10">
    <property type="entry name" value="DNAb Helicase, Chain A"/>
    <property type="match status" value="1"/>
</dbReference>
<dbReference type="GO" id="GO:0005524">
    <property type="term" value="F:ATP binding"/>
    <property type="evidence" value="ECO:0007669"/>
    <property type="project" value="UniProtKB-KW"/>
</dbReference>
<dbReference type="InterPro" id="IPR016136">
    <property type="entry name" value="DNA_helicase_N/primase_C"/>
</dbReference>
<evidence type="ECO:0000256" key="1">
    <source>
        <dbReference type="ARBA" id="ARBA00008428"/>
    </source>
</evidence>
<evidence type="ECO:0000256" key="9">
    <source>
        <dbReference type="ARBA" id="ARBA00023235"/>
    </source>
</evidence>
<keyword evidence="8" id="KW-0238">DNA-binding</keyword>
<keyword evidence="5" id="KW-0378">Hydrolase</keyword>
<name>K1YAE6_9BACT</name>
<evidence type="ECO:0000256" key="10">
    <source>
        <dbReference type="ARBA" id="ARBA00044969"/>
    </source>
</evidence>
<dbReference type="GO" id="GO:0043139">
    <property type="term" value="F:5'-3' DNA helicase activity"/>
    <property type="evidence" value="ECO:0007669"/>
    <property type="project" value="UniProtKB-EC"/>
</dbReference>
<dbReference type="AlphaFoldDB" id="K1YAE6"/>
<dbReference type="FunFam" id="1.10.860.10:FF:000001">
    <property type="entry name" value="Replicative DNA helicase"/>
    <property type="match status" value="1"/>
</dbReference>
<keyword evidence="7" id="KW-0067">ATP-binding</keyword>
<dbReference type="InterPro" id="IPR036185">
    <property type="entry name" value="DNA_heli_DnaB-like_N_sf"/>
</dbReference>
<organism evidence="13">
    <name type="scientific">uncultured bacterium</name>
    <name type="common">gcode 4</name>
    <dbReference type="NCBI Taxonomy" id="1234023"/>
    <lineage>
        <taxon>Bacteria</taxon>
        <taxon>environmental samples</taxon>
    </lineage>
</organism>
<dbReference type="GO" id="GO:0003677">
    <property type="term" value="F:DNA binding"/>
    <property type="evidence" value="ECO:0007669"/>
    <property type="project" value="UniProtKB-KW"/>
</dbReference>
<dbReference type="GO" id="GO:0005829">
    <property type="term" value="C:cytosol"/>
    <property type="evidence" value="ECO:0007669"/>
    <property type="project" value="TreeGrafter"/>
</dbReference>
<keyword evidence="6 13" id="KW-0347">Helicase</keyword>
<dbReference type="GO" id="GO:0016787">
    <property type="term" value="F:hydrolase activity"/>
    <property type="evidence" value="ECO:0007669"/>
    <property type="project" value="UniProtKB-KW"/>
</dbReference>
<keyword evidence="9" id="KW-0413">Isomerase</keyword>
<keyword evidence="2" id="KW-0639">Primosome</keyword>
<evidence type="ECO:0000256" key="3">
    <source>
        <dbReference type="ARBA" id="ARBA00022705"/>
    </source>
</evidence>
<dbReference type="EC" id="5.6.2.3" evidence="10"/>
<evidence type="ECO:0000256" key="8">
    <source>
        <dbReference type="ARBA" id="ARBA00023125"/>
    </source>
</evidence>
<dbReference type="PANTHER" id="PTHR30153:SF2">
    <property type="entry name" value="REPLICATIVE DNA HELICASE"/>
    <property type="match status" value="1"/>
</dbReference>
<protein>
    <recommendedName>
        <fullName evidence="10">DNA 5'-3' helicase</fullName>
        <ecNumber evidence="10">5.6.2.3</ecNumber>
    </recommendedName>
</protein>
<dbReference type="PANTHER" id="PTHR30153">
    <property type="entry name" value="REPLICATIVE DNA HELICASE DNAB"/>
    <property type="match status" value="1"/>
</dbReference>
<comment type="similarity">
    <text evidence="1">Belongs to the helicase family. DnaB subfamily.</text>
</comment>
<dbReference type="Pfam" id="PF00772">
    <property type="entry name" value="DnaB"/>
    <property type="match status" value="1"/>
</dbReference>
<evidence type="ECO:0000256" key="4">
    <source>
        <dbReference type="ARBA" id="ARBA00022741"/>
    </source>
</evidence>
<evidence type="ECO:0000256" key="6">
    <source>
        <dbReference type="ARBA" id="ARBA00022806"/>
    </source>
</evidence>
<dbReference type="SUPFAM" id="SSF48024">
    <property type="entry name" value="N-terminal domain of DnaB helicase"/>
    <property type="match status" value="1"/>
</dbReference>
<proteinExistence type="inferred from homology"/>
<evidence type="ECO:0000256" key="11">
    <source>
        <dbReference type="ARBA" id="ARBA00048954"/>
    </source>
</evidence>
<dbReference type="EMBL" id="AMFJ01034422">
    <property type="protein sequence ID" value="EKD29408.1"/>
    <property type="molecule type" value="Genomic_DNA"/>
</dbReference>
<dbReference type="InterPro" id="IPR007693">
    <property type="entry name" value="DNA_helicase_DnaB-like_N"/>
</dbReference>
<evidence type="ECO:0000256" key="5">
    <source>
        <dbReference type="ARBA" id="ARBA00022801"/>
    </source>
</evidence>
<dbReference type="GO" id="GO:1990077">
    <property type="term" value="C:primosome complex"/>
    <property type="evidence" value="ECO:0007669"/>
    <property type="project" value="UniProtKB-KW"/>
</dbReference>
<evidence type="ECO:0000313" key="13">
    <source>
        <dbReference type="EMBL" id="EKD29408.1"/>
    </source>
</evidence>
<gene>
    <name evidence="13" type="ORF">ACD_78C00422G0011</name>
</gene>
<evidence type="ECO:0000256" key="2">
    <source>
        <dbReference type="ARBA" id="ARBA00022515"/>
    </source>
</evidence>
<comment type="catalytic activity">
    <reaction evidence="11">
        <text>ATP + H2O = ADP + phosphate + H(+)</text>
        <dbReference type="Rhea" id="RHEA:13065"/>
        <dbReference type="ChEBI" id="CHEBI:15377"/>
        <dbReference type="ChEBI" id="CHEBI:15378"/>
        <dbReference type="ChEBI" id="CHEBI:30616"/>
        <dbReference type="ChEBI" id="CHEBI:43474"/>
        <dbReference type="ChEBI" id="CHEBI:456216"/>
        <dbReference type="EC" id="5.6.2.3"/>
    </reaction>
</comment>
<dbReference type="GO" id="GO:0006269">
    <property type="term" value="P:DNA replication, synthesis of primer"/>
    <property type="evidence" value="ECO:0007669"/>
    <property type="project" value="UniProtKB-KW"/>
</dbReference>
<accession>K1YAE6</accession>